<reference evidence="1" key="2">
    <citation type="journal article" date="2007" name="Science">
        <title>Draft genome sequence of the sexually transmitted pathogen Trichomonas vaginalis.</title>
        <authorList>
            <person name="Carlton J.M."/>
            <person name="Hirt R.P."/>
            <person name="Silva J.C."/>
            <person name="Delcher A.L."/>
            <person name="Schatz M."/>
            <person name="Zhao Q."/>
            <person name="Wortman J.R."/>
            <person name="Bidwell S.L."/>
            <person name="Alsmark U.C.M."/>
            <person name="Besteiro S."/>
            <person name="Sicheritz-Ponten T."/>
            <person name="Noel C.J."/>
            <person name="Dacks J.B."/>
            <person name="Foster P.G."/>
            <person name="Simillion C."/>
            <person name="Van de Peer Y."/>
            <person name="Miranda-Saavedra D."/>
            <person name="Barton G.J."/>
            <person name="Westrop G.D."/>
            <person name="Mueller S."/>
            <person name="Dessi D."/>
            <person name="Fiori P.L."/>
            <person name="Ren Q."/>
            <person name="Paulsen I."/>
            <person name="Zhang H."/>
            <person name="Bastida-Corcuera F.D."/>
            <person name="Simoes-Barbosa A."/>
            <person name="Brown M.T."/>
            <person name="Hayes R.D."/>
            <person name="Mukherjee M."/>
            <person name="Okumura C.Y."/>
            <person name="Schneider R."/>
            <person name="Smith A.J."/>
            <person name="Vanacova S."/>
            <person name="Villalvazo M."/>
            <person name="Haas B.J."/>
            <person name="Pertea M."/>
            <person name="Feldblyum T.V."/>
            <person name="Utterback T.R."/>
            <person name="Shu C.L."/>
            <person name="Osoegawa K."/>
            <person name="de Jong P.J."/>
            <person name="Hrdy I."/>
            <person name="Horvathova L."/>
            <person name="Zubacova Z."/>
            <person name="Dolezal P."/>
            <person name="Malik S.B."/>
            <person name="Logsdon J.M. Jr."/>
            <person name="Henze K."/>
            <person name="Gupta A."/>
            <person name="Wang C.C."/>
            <person name="Dunne R.L."/>
            <person name="Upcroft J.A."/>
            <person name="Upcroft P."/>
            <person name="White O."/>
            <person name="Salzberg S.L."/>
            <person name="Tang P."/>
            <person name="Chiu C.-H."/>
            <person name="Lee Y.-S."/>
            <person name="Embley T.M."/>
            <person name="Coombs G.H."/>
            <person name="Mottram J.C."/>
            <person name="Tachezy J."/>
            <person name="Fraser-Liggett C.M."/>
            <person name="Johnson P.J."/>
        </authorList>
    </citation>
    <scope>NUCLEOTIDE SEQUENCE [LARGE SCALE GENOMIC DNA]</scope>
    <source>
        <strain evidence="1">G3</strain>
    </source>
</reference>
<dbReference type="InParanoid" id="A2EDC1"/>
<dbReference type="AlphaFoldDB" id="A2EDC1"/>
<dbReference type="VEuPathDB" id="TrichDB:TVAG_418010"/>
<proteinExistence type="predicted"/>
<sequence>MKEQINYEEMSKLRSALASKDPLLQLVAATPLSESRAMSDLRAENASLRREIDEIETRHLAEMKALRSQFAQMSARQMPQDGCAVCRRRIRELENQLKEKQ</sequence>
<protein>
    <submittedName>
        <fullName evidence="1">Uncharacterized protein</fullName>
    </submittedName>
</protein>
<organism evidence="1 2">
    <name type="scientific">Trichomonas vaginalis (strain ATCC PRA-98 / G3)</name>
    <dbReference type="NCBI Taxonomy" id="412133"/>
    <lineage>
        <taxon>Eukaryota</taxon>
        <taxon>Metamonada</taxon>
        <taxon>Parabasalia</taxon>
        <taxon>Trichomonadida</taxon>
        <taxon>Trichomonadidae</taxon>
        <taxon>Trichomonas</taxon>
    </lineage>
</organism>
<evidence type="ECO:0000313" key="2">
    <source>
        <dbReference type="Proteomes" id="UP000001542"/>
    </source>
</evidence>
<dbReference type="Proteomes" id="UP000001542">
    <property type="component" value="Unassembled WGS sequence"/>
</dbReference>
<dbReference type="OrthoDB" id="10559653at2759"/>
<dbReference type="SMR" id="A2EDC1"/>
<gene>
    <name evidence="1" type="ORF">TVAG_418010</name>
</gene>
<evidence type="ECO:0000313" key="1">
    <source>
        <dbReference type="EMBL" id="EAY09379.1"/>
    </source>
</evidence>
<accession>A2EDC1</accession>
<name>A2EDC1_TRIV3</name>
<keyword evidence="2" id="KW-1185">Reference proteome</keyword>
<reference evidence="1" key="1">
    <citation type="submission" date="2006-10" db="EMBL/GenBank/DDBJ databases">
        <authorList>
            <person name="Amadeo P."/>
            <person name="Zhao Q."/>
            <person name="Wortman J."/>
            <person name="Fraser-Liggett C."/>
            <person name="Carlton J."/>
        </authorList>
    </citation>
    <scope>NUCLEOTIDE SEQUENCE</scope>
    <source>
        <strain evidence="1">G3</strain>
    </source>
</reference>
<dbReference type="EMBL" id="DS113359">
    <property type="protein sequence ID" value="EAY09379.1"/>
    <property type="molecule type" value="Genomic_DNA"/>
</dbReference>